<keyword evidence="4" id="KW-1185">Reference proteome</keyword>
<name>A0AAN8ZFH2_9MAGN</name>
<protein>
    <submittedName>
        <fullName evidence="3">GDSL lipase/esterase</fullName>
    </submittedName>
</protein>
<dbReference type="InterPro" id="IPR035669">
    <property type="entry name" value="SGNH_plant_lipase-like"/>
</dbReference>
<organism evidence="3 4">
    <name type="scientific">Dillenia turbinata</name>
    <dbReference type="NCBI Taxonomy" id="194707"/>
    <lineage>
        <taxon>Eukaryota</taxon>
        <taxon>Viridiplantae</taxon>
        <taxon>Streptophyta</taxon>
        <taxon>Embryophyta</taxon>
        <taxon>Tracheophyta</taxon>
        <taxon>Spermatophyta</taxon>
        <taxon>Magnoliopsida</taxon>
        <taxon>eudicotyledons</taxon>
        <taxon>Gunneridae</taxon>
        <taxon>Pentapetalae</taxon>
        <taxon>Dilleniales</taxon>
        <taxon>Dilleniaceae</taxon>
        <taxon>Dillenia</taxon>
    </lineage>
</organism>
<evidence type="ECO:0000313" key="4">
    <source>
        <dbReference type="Proteomes" id="UP001370490"/>
    </source>
</evidence>
<dbReference type="PANTHER" id="PTHR45642">
    <property type="entry name" value="GDSL ESTERASE/LIPASE EXL3"/>
    <property type="match status" value="1"/>
</dbReference>
<dbReference type="AlphaFoldDB" id="A0AAN8ZFH2"/>
<dbReference type="PANTHER" id="PTHR45642:SF150">
    <property type="entry name" value="GDSL ESTERASE_LIPASE EXL3"/>
    <property type="match status" value="1"/>
</dbReference>
<dbReference type="GO" id="GO:0016788">
    <property type="term" value="F:hydrolase activity, acting on ester bonds"/>
    <property type="evidence" value="ECO:0007669"/>
    <property type="project" value="InterPro"/>
</dbReference>
<evidence type="ECO:0000256" key="1">
    <source>
        <dbReference type="ARBA" id="ARBA00008668"/>
    </source>
</evidence>
<dbReference type="InterPro" id="IPR001087">
    <property type="entry name" value="GDSL"/>
</dbReference>
<dbReference type="SUPFAM" id="SSF52266">
    <property type="entry name" value="SGNH hydrolase"/>
    <property type="match status" value="1"/>
</dbReference>
<evidence type="ECO:0000313" key="3">
    <source>
        <dbReference type="EMBL" id="KAK6938984.1"/>
    </source>
</evidence>
<dbReference type="InterPro" id="IPR050592">
    <property type="entry name" value="GDSL_lipolytic_enzyme"/>
</dbReference>
<comment type="similarity">
    <text evidence="1">Belongs to the 'GDSL' lipolytic enzyme family.</text>
</comment>
<keyword evidence="2" id="KW-0732">Signal</keyword>
<dbReference type="Gene3D" id="3.40.50.1110">
    <property type="entry name" value="SGNH hydrolase"/>
    <property type="match status" value="1"/>
</dbReference>
<dbReference type="EMBL" id="JBAMMX010000006">
    <property type="protein sequence ID" value="KAK6938984.1"/>
    <property type="molecule type" value="Genomic_DNA"/>
</dbReference>
<dbReference type="CDD" id="cd01837">
    <property type="entry name" value="SGNH_plant_lipase_like"/>
    <property type="match status" value="1"/>
</dbReference>
<sequence length="360" mass="39307">MTELYVASVLLCYASTLVLLFGTSEAVIKLPPNISVPAVIAFGDSIVDPGNNNDLPTLIKCNFYPYGKDFEGGRPTGRFCNGKIPSDSLAKELGIKDLVPPYLGPSLGLKDLATGVSFASGASGYDPQTSTLTSVVSMSEQLNLFKEYKSKLKSFVGEEKMNFILANAFYLVVAGSDDIANTYFDLPFRRLHYDINSYTDLMVNNAVSFCKGLYNEGARRIAVFGTPPLGCLPSQRTLGGGRFSGGCSEKYNTAAQLFNSKLSPQLKSLTSLLPDSRIVYIDIYSPLLGLIQEPSKYGFEAVDKGCCGTGNIEVSILCNTYTPPCVDSSKYVFWDSYHPTERAYEVILDQILPKYLSSFF</sequence>
<dbReference type="Pfam" id="PF00657">
    <property type="entry name" value="Lipase_GDSL"/>
    <property type="match status" value="1"/>
</dbReference>
<reference evidence="3 4" key="1">
    <citation type="submission" date="2023-12" db="EMBL/GenBank/DDBJ databases">
        <title>A high-quality genome assembly for Dillenia turbinata (Dilleniales).</title>
        <authorList>
            <person name="Chanderbali A."/>
        </authorList>
    </citation>
    <scope>NUCLEOTIDE SEQUENCE [LARGE SCALE GENOMIC DNA]</scope>
    <source>
        <strain evidence="3">LSX21</strain>
        <tissue evidence="3">Leaf</tissue>
    </source>
</reference>
<feature type="chain" id="PRO_5042839063" evidence="2">
    <location>
        <begin position="27"/>
        <end position="360"/>
    </location>
</feature>
<dbReference type="InterPro" id="IPR036514">
    <property type="entry name" value="SGNH_hydro_sf"/>
</dbReference>
<evidence type="ECO:0000256" key="2">
    <source>
        <dbReference type="SAM" id="SignalP"/>
    </source>
</evidence>
<accession>A0AAN8ZFH2</accession>
<feature type="signal peptide" evidence="2">
    <location>
        <begin position="1"/>
        <end position="26"/>
    </location>
</feature>
<gene>
    <name evidence="3" type="ORF">RJ641_032492</name>
</gene>
<proteinExistence type="inferred from homology"/>
<dbReference type="Proteomes" id="UP001370490">
    <property type="component" value="Unassembled WGS sequence"/>
</dbReference>
<comment type="caution">
    <text evidence="3">The sequence shown here is derived from an EMBL/GenBank/DDBJ whole genome shotgun (WGS) entry which is preliminary data.</text>
</comment>
<dbReference type="FunFam" id="3.40.50.1110:FF:000003">
    <property type="entry name" value="GDSL esterase/lipase APG"/>
    <property type="match status" value="1"/>
</dbReference>